<keyword evidence="2" id="KW-0805">Transcription regulation</keyword>
<reference evidence="6 7" key="1">
    <citation type="submission" date="2023-11" db="EMBL/GenBank/DDBJ databases">
        <title>Bacillus jintuensis, isolated from a mudflat on the Beibu Gulf coast.</title>
        <authorList>
            <person name="Li M."/>
        </authorList>
    </citation>
    <scope>NUCLEOTIDE SEQUENCE [LARGE SCALE GENOMIC DNA]</scope>
    <source>
        <strain evidence="6 7">31A1R</strain>
    </source>
</reference>
<dbReference type="InterPro" id="IPR005119">
    <property type="entry name" value="LysR_subst-bd"/>
</dbReference>
<dbReference type="SUPFAM" id="SSF46785">
    <property type="entry name" value="Winged helix' DNA-binding domain"/>
    <property type="match status" value="1"/>
</dbReference>
<sequence>MNIKNLETFLVVAKTGNISEAAKTLFISQPSLSMKMKRLEEQLGVPLLSTHSKGIKLTDAGEVFFNYAEKITFMQDQLMRELSQFREGKKGHIIIGAPYEIYSYILPELIAEFIKKHPGIEIENRLVEETDTESFVKNGEIDLAFTINEEIDHYASRVFLYQKDEWVEVSTNSRVPVNQMYCTNRTHLVLNKQSINNKTIIVENIDIVKRNVLAGLGSGIVLRGVVEKEINESSLTVTRSIREVNISVITRPAEKLQYSLRRFIEFLVKK</sequence>
<dbReference type="PRINTS" id="PR00039">
    <property type="entry name" value="HTHLYSR"/>
</dbReference>
<evidence type="ECO:0000259" key="5">
    <source>
        <dbReference type="PROSITE" id="PS50931"/>
    </source>
</evidence>
<dbReference type="PANTHER" id="PTHR30126:SF40">
    <property type="entry name" value="HTH-TYPE TRANSCRIPTIONAL REGULATOR GLTR"/>
    <property type="match status" value="1"/>
</dbReference>
<evidence type="ECO:0000256" key="4">
    <source>
        <dbReference type="ARBA" id="ARBA00023163"/>
    </source>
</evidence>
<keyword evidence="3" id="KW-0238">DNA-binding</keyword>
<feature type="domain" description="HTH lysR-type" evidence="5">
    <location>
        <begin position="1"/>
        <end position="58"/>
    </location>
</feature>
<dbReference type="SUPFAM" id="SSF53850">
    <property type="entry name" value="Periplasmic binding protein-like II"/>
    <property type="match status" value="1"/>
</dbReference>
<dbReference type="InterPro" id="IPR000847">
    <property type="entry name" value="LysR_HTH_N"/>
</dbReference>
<dbReference type="RefSeq" id="WP_322444724.1">
    <property type="nucleotide sequence ID" value="NZ_JAXOFX010000001.1"/>
</dbReference>
<dbReference type="CDD" id="cd05466">
    <property type="entry name" value="PBP2_LTTR_substrate"/>
    <property type="match status" value="1"/>
</dbReference>
<dbReference type="PANTHER" id="PTHR30126">
    <property type="entry name" value="HTH-TYPE TRANSCRIPTIONAL REGULATOR"/>
    <property type="match status" value="1"/>
</dbReference>
<dbReference type="Proteomes" id="UP001290455">
    <property type="component" value="Unassembled WGS sequence"/>
</dbReference>
<organism evidence="6 7">
    <name type="scientific">Robertmurraya mangrovi</name>
    <dbReference type="NCBI Taxonomy" id="3098077"/>
    <lineage>
        <taxon>Bacteria</taxon>
        <taxon>Bacillati</taxon>
        <taxon>Bacillota</taxon>
        <taxon>Bacilli</taxon>
        <taxon>Bacillales</taxon>
        <taxon>Bacillaceae</taxon>
        <taxon>Robertmurraya</taxon>
    </lineage>
</organism>
<dbReference type="Pfam" id="PF00126">
    <property type="entry name" value="HTH_1"/>
    <property type="match status" value="1"/>
</dbReference>
<dbReference type="PROSITE" id="PS50931">
    <property type="entry name" value="HTH_LYSR"/>
    <property type="match status" value="1"/>
</dbReference>
<dbReference type="InterPro" id="IPR036390">
    <property type="entry name" value="WH_DNA-bd_sf"/>
</dbReference>
<keyword evidence="4" id="KW-0804">Transcription</keyword>
<dbReference type="Gene3D" id="1.10.10.10">
    <property type="entry name" value="Winged helix-like DNA-binding domain superfamily/Winged helix DNA-binding domain"/>
    <property type="match status" value="1"/>
</dbReference>
<dbReference type="Gene3D" id="3.40.190.290">
    <property type="match status" value="1"/>
</dbReference>
<dbReference type="Pfam" id="PF03466">
    <property type="entry name" value="LysR_substrate"/>
    <property type="match status" value="1"/>
</dbReference>
<evidence type="ECO:0000313" key="6">
    <source>
        <dbReference type="EMBL" id="MDZ5470422.1"/>
    </source>
</evidence>
<evidence type="ECO:0000256" key="2">
    <source>
        <dbReference type="ARBA" id="ARBA00023015"/>
    </source>
</evidence>
<keyword evidence="7" id="KW-1185">Reference proteome</keyword>
<evidence type="ECO:0000313" key="7">
    <source>
        <dbReference type="Proteomes" id="UP001290455"/>
    </source>
</evidence>
<dbReference type="EMBL" id="JAXOFX010000001">
    <property type="protein sequence ID" value="MDZ5470422.1"/>
    <property type="molecule type" value="Genomic_DNA"/>
</dbReference>
<comment type="similarity">
    <text evidence="1">Belongs to the LysR transcriptional regulatory family.</text>
</comment>
<gene>
    <name evidence="6" type="ORF">SM124_01550</name>
</gene>
<accession>A0ABU5ITD6</accession>
<evidence type="ECO:0000256" key="1">
    <source>
        <dbReference type="ARBA" id="ARBA00009437"/>
    </source>
</evidence>
<evidence type="ECO:0000256" key="3">
    <source>
        <dbReference type="ARBA" id="ARBA00023125"/>
    </source>
</evidence>
<name>A0ABU5ITD6_9BACI</name>
<dbReference type="InterPro" id="IPR036388">
    <property type="entry name" value="WH-like_DNA-bd_sf"/>
</dbReference>
<comment type="caution">
    <text evidence="6">The sequence shown here is derived from an EMBL/GenBank/DDBJ whole genome shotgun (WGS) entry which is preliminary data.</text>
</comment>
<protein>
    <submittedName>
        <fullName evidence="6">LysR family transcriptional regulator</fullName>
    </submittedName>
</protein>
<proteinExistence type="inferred from homology"/>